<proteinExistence type="predicted"/>
<feature type="region of interest" description="Disordered" evidence="1">
    <location>
        <begin position="1"/>
        <end position="42"/>
    </location>
</feature>
<name>A0A7W7VAA8_9ACTN</name>
<reference evidence="3 4" key="1">
    <citation type="submission" date="2020-08" db="EMBL/GenBank/DDBJ databases">
        <title>Genomic Encyclopedia of Type Strains, Phase III (KMG-III): the genomes of soil and plant-associated and newly described type strains.</title>
        <authorList>
            <person name="Whitman W."/>
        </authorList>
    </citation>
    <scope>NUCLEOTIDE SEQUENCE [LARGE SCALE GENOMIC DNA]</scope>
    <source>
        <strain evidence="3 4">CECT 3273</strain>
    </source>
</reference>
<keyword evidence="4" id="KW-1185">Reference proteome</keyword>
<sequence>MSVHTTVLTAPARPLASATAPRQPLPEPSRTPQDPVSAPQTPVLTTTVPRQFVHRAALAEVLLSDWSARDGGGFTVTAQWPRRHSFFALPEDTHYDPLLIAETIRQAGTLLAHTELGVPLGHQFLMSELSVSVLPERLRIPAAPDTVALEVTHEAVQERRGQHVGAGYRVVLRIGGRTVATGGAAYTCISPRAYGRLRASAGGEAAPLTSPVPPQHVGRLSPRDVVLSPAGRGDAWTLRVDTRHPVLFDHPVDHVPGMLLAEAARQAATAALGPGSVVLSLTARYGRYVELDVPCRVTARVTGSSPAESTVLVTAAQQGAEAFHAVVTARPRPC</sequence>
<evidence type="ECO:0000313" key="4">
    <source>
        <dbReference type="Proteomes" id="UP000579523"/>
    </source>
</evidence>
<feature type="compositionally biased region" description="Polar residues" evidence="1">
    <location>
        <begin position="30"/>
        <end position="42"/>
    </location>
</feature>
<feature type="domain" description="A-factor biosynthesis hotdog" evidence="2">
    <location>
        <begin position="217"/>
        <end position="330"/>
    </location>
</feature>
<organism evidence="3 4">
    <name type="scientific">Streptomyces griseomycini</name>
    <dbReference type="NCBI Taxonomy" id="66895"/>
    <lineage>
        <taxon>Bacteria</taxon>
        <taxon>Bacillati</taxon>
        <taxon>Actinomycetota</taxon>
        <taxon>Actinomycetes</taxon>
        <taxon>Kitasatosporales</taxon>
        <taxon>Streptomycetaceae</taxon>
        <taxon>Streptomyces</taxon>
    </lineage>
</organism>
<evidence type="ECO:0000256" key="1">
    <source>
        <dbReference type="SAM" id="MobiDB-lite"/>
    </source>
</evidence>
<dbReference type="NCBIfam" id="NF041195">
    <property type="entry name" value="ScbA_BarX_GamBu"/>
    <property type="match status" value="1"/>
</dbReference>
<accession>A0A7W7VAA8</accession>
<dbReference type="InterPro" id="IPR005509">
    <property type="entry name" value="AfsA_hotdog_dom"/>
</dbReference>
<feature type="domain" description="A-factor biosynthesis hotdog" evidence="2">
    <location>
        <begin position="52"/>
        <end position="187"/>
    </location>
</feature>
<dbReference type="AlphaFoldDB" id="A0A7W7VAA8"/>
<gene>
    <name evidence="3" type="ORF">FHS37_006872</name>
</gene>
<dbReference type="RefSeq" id="WP_184828320.1">
    <property type="nucleotide sequence ID" value="NZ_BMTK01000059.1"/>
</dbReference>
<dbReference type="InterPro" id="IPR047757">
    <property type="entry name" value="AfsA-like"/>
</dbReference>
<dbReference type="EMBL" id="JACHJI010000019">
    <property type="protein sequence ID" value="MBB4902775.1"/>
    <property type="molecule type" value="Genomic_DNA"/>
</dbReference>
<evidence type="ECO:0000313" key="3">
    <source>
        <dbReference type="EMBL" id="MBB4902775.1"/>
    </source>
</evidence>
<dbReference type="GO" id="GO:0016740">
    <property type="term" value="F:transferase activity"/>
    <property type="evidence" value="ECO:0007669"/>
    <property type="project" value="InterPro"/>
</dbReference>
<evidence type="ECO:0000259" key="2">
    <source>
        <dbReference type="Pfam" id="PF03756"/>
    </source>
</evidence>
<dbReference type="InterPro" id="IPR029069">
    <property type="entry name" value="HotDog_dom_sf"/>
</dbReference>
<dbReference type="Pfam" id="PF03756">
    <property type="entry name" value="AfsA"/>
    <property type="match status" value="2"/>
</dbReference>
<dbReference type="Proteomes" id="UP000579523">
    <property type="component" value="Unassembled WGS sequence"/>
</dbReference>
<dbReference type="SUPFAM" id="SSF54637">
    <property type="entry name" value="Thioesterase/thiol ester dehydrase-isomerase"/>
    <property type="match status" value="1"/>
</dbReference>
<comment type="caution">
    <text evidence="3">The sequence shown here is derived from an EMBL/GenBank/DDBJ whole genome shotgun (WGS) entry which is preliminary data.</text>
</comment>
<protein>
    <recommendedName>
        <fullName evidence="2">A-factor biosynthesis hotdog domain-containing protein</fullName>
    </recommendedName>
</protein>